<dbReference type="RefSeq" id="WP_230671348.1">
    <property type="nucleotide sequence ID" value="NZ_JAJNAY010000002.1"/>
</dbReference>
<organism evidence="1 2">
    <name type="scientific">Chryseobacterium turcicum</name>
    <dbReference type="NCBI Taxonomy" id="2898076"/>
    <lineage>
        <taxon>Bacteria</taxon>
        <taxon>Pseudomonadati</taxon>
        <taxon>Bacteroidota</taxon>
        <taxon>Flavobacteriia</taxon>
        <taxon>Flavobacteriales</taxon>
        <taxon>Weeksellaceae</taxon>
        <taxon>Chryseobacterium group</taxon>
        <taxon>Chryseobacterium</taxon>
    </lineage>
</organism>
<comment type="caution">
    <text evidence="1">The sequence shown here is derived from an EMBL/GenBank/DDBJ whole genome shotgun (WGS) entry which is preliminary data.</text>
</comment>
<evidence type="ECO:0000313" key="1">
    <source>
        <dbReference type="EMBL" id="MCD1118473.1"/>
    </source>
</evidence>
<gene>
    <name evidence="1" type="ORF">LO744_16575</name>
</gene>
<proteinExistence type="predicted"/>
<evidence type="ECO:0000313" key="2">
    <source>
        <dbReference type="Proteomes" id="UP001108025"/>
    </source>
</evidence>
<keyword evidence="2" id="KW-1185">Reference proteome</keyword>
<accession>A0A9Q3V2M0</accession>
<reference evidence="1" key="1">
    <citation type="submission" date="2021-11" db="EMBL/GenBank/DDBJ databases">
        <title>Description of novel Chryseobacterium species.</title>
        <authorList>
            <person name="Saticioglu I.B."/>
            <person name="Ay H."/>
            <person name="Altun S."/>
            <person name="Duman M."/>
        </authorList>
    </citation>
    <scope>NUCLEOTIDE SEQUENCE</scope>
    <source>
        <strain evidence="1">C-17</strain>
    </source>
</reference>
<name>A0A9Q3V2M0_9FLAO</name>
<dbReference type="EMBL" id="JAJNAY010000002">
    <property type="protein sequence ID" value="MCD1118473.1"/>
    <property type="molecule type" value="Genomic_DNA"/>
</dbReference>
<protein>
    <submittedName>
        <fullName evidence="1">DUF4270 domain-containing protein</fullName>
    </submittedName>
</protein>
<dbReference type="Pfam" id="PF14092">
    <property type="entry name" value="DUF4270"/>
    <property type="match status" value="1"/>
</dbReference>
<sequence>MIYNIRKVFTLLSVMVLGGVLVYNCEPEPDSLGEQLFLNGAAEGVESSYDLIAYNFKNNDTIRTDAYKLLNIIGSSSTSSTAVLGAFNESQFGMQRASYFTQVRLAADNPDFGTNAVVDSVVLVLKPSYRIDSLIATTTDENYVYQNGGLDANGNVGTNIDAKKVVSTYPITKFGKTKKKLTLEVHEVKEFMNGYNDYVYSDKKFDTYTPLLGSKEIKEGNVSAVTITKDSDNSQITPSSAPGIRIQLSPTLFQSKIIDKKGQPELSDASNFIRHFRGLKVSVAEDDGYLFQFAPNDMELIMYYKNDLAVAGAPPKRPQTKYEFAVKFTNMHSAYYEYNRTNAKINDFAFGNKEIGDEKLYAQGMGGNSIGIKFKKEEIDILRKLYQDDKAAIISAKIRIYTDEIEWVNPYPKLGAQDFTIVQRNKDSAGKETTAFTTDPTSLGATFIPVRAYNTDKNPASYEFTVTRSLKDIVESTDTYDKYKDKYFKIDLAQFLPNASGAIAGYNSTSRAFSMGRTVFVGSNSSSDKKIKLLVTHGTKK</sequence>
<dbReference type="InterPro" id="IPR025366">
    <property type="entry name" value="DUF4270"/>
</dbReference>
<dbReference type="Proteomes" id="UP001108025">
    <property type="component" value="Unassembled WGS sequence"/>
</dbReference>
<dbReference type="AlphaFoldDB" id="A0A9Q3V2M0"/>